<dbReference type="RefSeq" id="XP_060336853.1">
    <property type="nucleotide sequence ID" value="XM_060469240.1"/>
</dbReference>
<evidence type="ECO:0000313" key="1">
    <source>
        <dbReference type="EMBL" id="KAK0466026.1"/>
    </source>
</evidence>
<comment type="caution">
    <text evidence="1">The sequence shown here is derived from an EMBL/GenBank/DDBJ whole genome shotgun (WGS) entry which is preliminary data.</text>
</comment>
<keyword evidence="2" id="KW-1185">Reference proteome</keyword>
<protein>
    <submittedName>
        <fullName evidence="1">Uncharacterized protein</fullName>
    </submittedName>
</protein>
<accession>A0AA39NI15</accession>
<dbReference type="GeneID" id="85352788"/>
<proteinExistence type="predicted"/>
<gene>
    <name evidence="1" type="ORF">EV420DRAFT_1474839</name>
</gene>
<dbReference type="AlphaFoldDB" id="A0AA39NI15"/>
<reference evidence="1" key="1">
    <citation type="submission" date="2023-06" db="EMBL/GenBank/DDBJ databases">
        <authorList>
            <consortium name="Lawrence Berkeley National Laboratory"/>
            <person name="Ahrendt S."/>
            <person name="Sahu N."/>
            <person name="Indic B."/>
            <person name="Wong-Bajracharya J."/>
            <person name="Merenyi Z."/>
            <person name="Ke H.-M."/>
            <person name="Monk M."/>
            <person name="Kocsube S."/>
            <person name="Drula E."/>
            <person name="Lipzen A."/>
            <person name="Balint B."/>
            <person name="Henrissat B."/>
            <person name="Andreopoulos B."/>
            <person name="Martin F.M."/>
            <person name="Harder C.B."/>
            <person name="Rigling D."/>
            <person name="Ford K.L."/>
            <person name="Foster G.D."/>
            <person name="Pangilinan J."/>
            <person name="Papanicolaou A."/>
            <person name="Barry K."/>
            <person name="LaButti K."/>
            <person name="Viragh M."/>
            <person name="Koriabine M."/>
            <person name="Yan M."/>
            <person name="Riley R."/>
            <person name="Champramary S."/>
            <person name="Plett K.L."/>
            <person name="Tsai I.J."/>
            <person name="Slot J."/>
            <person name="Sipos G."/>
            <person name="Plett J."/>
            <person name="Nagy L.G."/>
            <person name="Grigoriev I.V."/>
        </authorList>
    </citation>
    <scope>NUCLEOTIDE SEQUENCE</scope>
    <source>
        <strain evidence="1">CCBAS 213</strain>
    </source>
</reference>
<sequence length="284" mass="32801">MYGNHRKPKSLLGFKICTKMGPRIDGGDEKVIGGRSYHVYQRHRVWAMEKMLVTMLLRWWWQGKMVLDELESLLFSRWWGGSTKLYALGDFRDRRLRERRSGSEIRCMAVEKVSTVPKYFGALSQPENLFPSLGDGRDIRVDVHMSRRKTHFEYPLPARVPTLRPSSMRTKTNGAGCIDCTVCASVVLRQQYEELVHGYILPVTASQFTSKFRVTSILCFLTLVTRLDVSRHRYNSIVVVGEHPVILMTREYEAEMLTSTEALFQTRLPQPPPTNHRALELVHT</sequence>
<dbReference type="EMBL" id="JAUEPS010000004">
    <property type="protein sequence ID" value="KAK0466026.1"/>
    <property type="molecule type" value="Genomic_DNA"/>
</dbReference>
<dbReference type="Proteomes" id="UP001175211">
    <property type="component" value="Unassembled WGS sequence"/>
</dbReference>
<organism evidence="1 2">
    <name type="scientific">Armillaria tabescens</name>
    <name type="common">Ringless honey mushroom</name>
    <name type="synonym">Agaricus tabescens</name>
    <dbReference type="NCBI Taxonomy" id="1929756"/>
    <lineage>
        <taxon>Eukaryota</taxon>
        <taxon>Fungi</taxon>
        <taxon>Dikarya</taxon>
        <taxon>Basidiomycota</taxon>
        <taxon>Agaricomycotina</taxon>
        <taxon>Agaricomycetes</taxon>
        <taxon>Agaricomycetidae</taxon>
        <taxon>Agaricales</taxon>
        <taxon>Marasmiineae</taxon>
        <taxon>Physalacriaceae</taxon>
        <taxon>Desarmillaria</taxon>
    </lineage>
</organism>
<evidence type="ECO:0000313" key="2">
    <source>
        <dbReference type="Proteomes" id="UP001175211"/>
    </source>
</evidence>
<name>A0AA39NI15_ARMTA</name>